<dbReference type="InterPro" id="IPR051320">
    <property type="entry name" value="Viral_Replic_Matur_Polypro"/>
</dbReference>
<accession>A0AAD7SJ22</accession>
<dbReference type="PANTHER" id="PTHR33064">
    <property type="entry name" value="POL PROTEIN"/>
    <property type="match status" value="1"/>
</dbReference>
<evidence type="ECO:0000313" key="5">
    <source>
        <dbReference type="Proteomes" id="UP001221898"/>
    </source>
</evidence>
<protein>
    <recommendedName>
        <fullName evidence="2">ribonuclease H</fullName>
        <ecNumber evidence="2">3.1.26.4</ecNumber>
    </recommendedName>
</protein>
<dbReference type="Pfam" id="PF00078">
    <property type="entry name" value="RVT_1"/>
    <property type="match status" value="1"/>
</dbReference>
<gene>
    <name evidence="4" type="ORF">AAFF_G00351900</name>
</gene>
<dbReference type="PANTHER" id="PTHR33064:SF37">
    <property type="entry name" value="RIBONUCLEASE H"/>
    <property type="match status" value="1"/>
</dbReference>
<reference evidence="4" key="1">
    <citation type="journal article" date="2023" name="Science">
        <title>Genome structures resolve the early diversification of teleost fishes.</title>
        <authorList>
            <person name="Parey E."/>
            <person name="Louis A."/>
            <person name="Montfort J."/>
            <person name="Bouchez O."/>
            <person name="Roques C."/>
            <person name="Iampietro C."/>
            <person name="Lluch J."/>
            <person name="Castinel A."/>
            <person name="Donnadieu C."/>
            <person name="Desvignes T."/>
            <person name="Floi Bucao C."/>
            <person name="Jouanno E."/>
            <person name="Wen M."/>
            <person name="Mejri S."/>
            <person name="Dirks R."/>
            <person name="Jansen H."/>
            <person name="Henkel C."/>
            <person name="Chen W.J."/>
            <person name="Zahm M."/>
            <person name="Cabau C."/>
            <person name="Klopp C."/>
            <person name="Thompson A.W."/>
            <person name="Robinson-Rechavi M."/>
            <person name="Braasch I."/>
            <person name="Lecointre G."/>
            <person name="Bobe J."/>
            <person name="Postlethwait J.H."/>
            <person name="Berthelot C."/>
            <person name="Roest Crollius H."/>
            <person name="Guiguen Y."/>
        </authorList>
    </citation>
    <scope>NUCLEOTIDE SEQUENCE</scope>
    <source>
        <strain evidence="4">NC1722</strain>
    </source>
</reference>
<sequence>MFLFIYLDDILIASDCKEERLSHLRILFDHLSQHGFIVNLANCHFGLPSIAFLGHHITKDGAISLPSKVAAVLDFLRPHTTKALQELLGTVNIYHHFVSRTANLM</sequence>
<dbReference type="Gene3D" id="3.30.70.270">
    <property type="match status" value="2"/>
</dbReference>
<dbReference type="PROSITE" id="PS50878">
    <property type="entry name" value="RT_POL"/>
    <property type="match status" value="1"/>
</dbReference>
<evidence type="ECO:0000256" key="1">
    <source>
        <dbReference type="ARBA" id="ARBA00010879"/>
    </source>
</evidence>
<keyword evidence="5" id="KW-1185">Reference proteome</keyword>
<dbReference type="InterPro" id="IPR043502">
    <property type="entry name" value="DNA/RNA_pol_sf"/>
</dbReference>
<dbReference type="SUPFAM" id="SSF56672">
    <property type="entry name" value="DNA/RNA polymerases"/>
    <property type="match status" value="1"/>
</dbReference>
<dbReference type="GO" id="GO:0004523">
    <property type="term" value="F:RNA-DNA hybrid ribonuclease activity"/>
    <property type="evidence" value="ECO:0007669"/>
    <property type="project" value="UniProtKB-EC"/>
</dbReference>
<dbReference type="Proteomes" id="UP001221898">
    <property type="component" value="Unassembled WGS sequence"/>
</dbReference>
<evidence type="ECO:0000256" key="2">
    <source>
        <dbReference type="ARBA" id="ARBA00012180"/>
    </source>
</evidence>
<evidence type="ECO:0000259" key="3">
    <source>
        <dbReference type="PROSITE" id="PS50878"/>
    </source>
</evidence>
<dbReference type="EMBL" id="JAINUG010000058">
    <property type="protein sequence ID" value="KAJ8403418.1"/>
    <property type="molecule type" value="Genomic_DNA"/>
</dbReference>
<dbReference type="EC" id="3.1.26.4" evidence="2"/>
<name>A0AAD7SJ22_9TELE</name>
<dbReference type="InterPro" id="IPR043128">
    <property type="entry name" value="Rev_trsase/Diguanyl_cyclase"/>
</dbReference>
<dbReference type="AlphaFoldDB" id="A0AAD7SJ22"/>
<evidence type="ECO:0000313" key="4">
    <source>
        <dbReference type="EMBL" id="KAJ8403418.1"/>
    </source>
</evidence>
<comment type="similarity">
    <text evidence="1">Belongs to the beta type-B retroviral polymerase family. HERV class-II K(HML-2) pol subfamily.</text>
</comment>
<organism evidence="4 5">
    <name type="scientific">Aldrovandia affinis</name>
    <dbReference type="NCBI Taxonomy" id="143900"/>
    <lineage>
        <taxon>Eukaryota</taxon>
        <taxon>Metazoa</taxon>
        <taxon>Chordata</taxon>
        <taxon>Craniata</taxon>
        <taxon>Vertebrata</taxon>
        <taxon>Euteleostomi</taxon>
        <taxon>Actinopterygii</taxon>
        <taxon>Neopterygii</taxon>
        <taxon>Teleostei</taxon>
        <taxon>Notacanthiformes</taxon>
        <taxon>Halosauridae</taxon>
        <taxon>Aldrovandia</taxon>
    </lineage>
</organism>
<dbReference type="InterPro" id="IPR000477">
    <property type="entry name" value="RT_dom"/>
</dbReference>
<proteinExistence type="inferred from homology"/>
<feature type="domain" description="Reverse transcriptase" evidence="3">
    <location>
        <begin position="1"/>
        <end position="57"/>
    </location>
</feature>
<comment type="caution">
    <text evidence="4">The sequence shown here is derived from an EMBL/GenBank/DDBJ whole genome shotgun (WGS) entry which is preliminary data.</text>
</comment>